<feature type="compositionally biased region" description="Polar residues" evidence="4">
    <location>
        <begin position="76"/>
        <end position="95"/>
    </location>
</feature>
<dbReference type="STRING" id="6689.A0A3R7QTG8"/>
<dbReference type="OrthoDB" id="444540at2759"/>
<dbReference type="SMART" id="SM00054">
    <property type="entry name" value="EFh"/>
    <property type="match status" value="3"/>
</dbReference>
<protein>
    <submittedName>
        <fullName evidence="6">Crustacean calcium-binding protein 23</fullName>
    </submittedName>
</protein>
<keyword evidence="1" id="KW-0479">Metal-binding</keyword>
<dbReference type="Gene3D" id="1.10.238.10">
    <property type="entry name" value="EF-hand"/>
    <property type="match status" value="2"/>
</dbReference>
<dbReference type="InterPro" id="IPR051581">
    <property type="entry name" value="Ca-bind"/>
</dbReference>
<dbReference type="InterPro" id="IPR011992">
    <property type="entry name" value="EF-hand-dom_pair"/>
</dbReference>
<dbReference type="PROSITE" id="PS50222">
    <property type="entry name" value="EF_HAND_2"/>
    <property type="match status" value="3"/>
</dbReference>
<feature type="compositionally biased region" description="Pro residues" evidence="4">
    <location>
        <begin position="190"/>
        <end position="202"/>
    </location>
</feature>
<dbReference type="SUPFAM" id="SSF47473">
    <property type="entry name" value="EF-hand"/>
    <property type="match status" value="1"/>
</dbReference>
<dbReference type="CDD" id="cd00051">
    <property type="entry name" value="EFh"/>
    <property type="match status" value="1"/>
</dbReference>
<dbReference type="PANTHER" id="PTHR34524">
    <property type="entry name" value="CALCYPHOSIN"/>
    <property type="match status" value="1"/>
</dbReference>
<evidence type="ECO:0000313" key="7">
    <source>
        <dbReference type="Proteomes" id="UP000283509"/>
    </source>
</evidence>
<evidence type="ECO:0000256" key="2">
    <source>
        <dbReference type="ARBA" id="ARBA00022737"/>
    </source>
</evidence>
<reference evidence="6 7" key="1">
    <citation type="submission" date="2018-04" db="EMBL/GenBank/DDBJ databases">
        <authorList>
            <person name="Zhang X."/>
            <person name="Yuan J."/>
            <person name="Li F."/>
            <person name="Xiang J."/>
        </authorList>
    </citation>
    <scope>NUCLEOTIDE SEQUENCE [LARGE SCALE GENOMIC DNA]</scope>
    <source>
        <tissue evidence="6">Muscle</tissue>
    </source>
</reference>
<dbReference type="Pfam" id="PF13499">
    <property type="entry name" value="EF-hand_7"/>
    <property type="match status" value="1"/>
</dbReference>
<dbReference type="GO" id="GO:0005509">
    <property type="term" value="F:calcium ion binding"/>
    <property type="evidence" value="ECO:0007669"/>
    <property type="project" value="InterPro"/>
</dbReference>
<gene>
    <name evidence="6" type="ORF">C7M84_003730</name>
</gene>
<dbReference type="InterPro" id="IPR002048">
    <property type="entry name" value="EF_hand_dom"/>
</dbReference>
<reference evidence="6 7" key="2">
    <citation type="submission" date="2019-01" db="EMBL/GenBank/DDBJ databases">
        <title>The decoding of complex shrimp genome reveals the adaptation for benthos swimmer, frequently molting mechanism and breeding impact on genome.</title>
        <authorList>
            <person name="Sun Y."/>
            <person name="Gao Y."/>
            <person name="Yu Y."/>
        </authorList>
    </citation>
    <scope>NUCLEOTIDE SEQUENCE [LARGE SCALE GENOMIC DNA]</scope>
    <source>
        <tissue evidence="6">Muscle</tissue>
    </source>
</reference>
<dbReference type="PANTHER" id="PTHR34524:SF6">
    <property type="entry name" value="CALCYPHOSINE LIKE"/>
    <property type="match status" value="1"/>
</dbReference>
<accession>A0A3R7QTG8</accession>
<keyword evidence="2" id="KW-0677">Repeat</keyword>
<name>A0A3R7QTG8_PENVA</name>
<feature type="domain" description="EF-hand" evidence="5">
    <location>
        <begin position="319"/>
        <end position="354"/>
    </location>
</feature>
<feature type="domain" description="EF-hand" evidence="5">
    <location>
        <begin position="255"/>
        <end position="282"/>
    </location>
</feature>
<feature type="compositionally biased region" description="Basic residues" evidence="4">
    <location>
        <begin position="116"/>
        <end position="128"/>
    </location>
</feature>
<dbReference type="Proteomes" id="UP000283509">
    <property type="component" value="Unassembled WGS sequence"/>
</dbReference>
<feature type="compositionally biased region" description="Basic and acidic residues" evidence="4">
    <location>
        <begin position="39"/>
        <end position="51"/>
    </location>
</feature>
<feature type="compositionally biased region" description="Low complexity" evidence="4">
    <location>
        <begin position="129"/>
        <end position="145"/>
    </location>
</feature>
<evidence type="ECO:0000256" key="4">
    <source>
        <dbReference type="SAM" id="MobiDB-lite"/>
    </source>
</evidence>
<keyword evidence="7" id="KW-1185">Reference proteome</keyword>
<feature type="region of interest" description="Disordered" evidence="4">
    <location>
        <begin position="33"/>
        <end position="218"/>
    </location>
</feature>
<evidence type="ECO:0000256" key="3">
    <source>
        <dbReference type="ARBA" id="ARBA00022837"/>
    </source>
</evidence>
<proteinExistence type="predicted"/>
<evidence type="ECO:0000313" key="6">
    <source>
        <dbReference type="EMBL" id="ROT77620.1"/>
    </source>
</evidence>
<organism evidence="6 7">
    <name type="scientific">Penaeus vannamei</name>
    <name type="common">Whiteleg shrimp</name>
    <name type="synonym">Litopenaeus vannamei</name>
    <dbReference type="NCBI Taxonomy" id="6689"/>
    <lineage>
        <taxon>Eukaryota</taxon>
        <taxon>Metazoa</taxon>
        <taxon>Ecdysozoa</taxon>
        <taxon>Arthropoda</taxon>
        <taxon>Crustacea</taxon>
        <taxon>Multicrustacea</taxon>
        <taxon>Malacostraca</taxon>
        <taxon>Eumalacostraca</taxon>
        <taxon>Eucarida</taxon>
        <taxon>Decapoda</taxon>
        <taxon>Dendrobranchiata</taxon>
        <taxon>Penaeoidea</taxon>
        <taxon>Penaeidae</taxon>
        <taxon>Penaeus</taxon>
    </lineage>
</organism>
<dbReference type="EMBL" id="QCYY01001503">
    <property type="protein sequence ID" value="ROT77620.1"/>
    <property type="molecule type" value="Genomic_DNA"/>
</dbReference>
<keyword evidence="3" id="KW-0106">Calcium</keyword>
<feature type="domain" description="EF-hand" evidence="5">
    <location>
        <begin position="283"/>
        <end position="318"/>
    </location>
</feature>
<sequence length="416" mass="45916">MYDRSVLSNLRPPHLYHHAGYLSLSPLVSCRPSSPIAERAPRDPETPRERPPIASQRDAKGTQGPLRALHPPIDHTTPQPTNRGHSNPPSTTLCHSTLHPRPPPLAPFAPSTPAHHPAHPPPHPHPHFHCSPPQLPHQPSSTQPTTLPPTSPATPSSLKCSRTHPHPTTHSNFPYHTPPPTSLPPTDRIPAPPHRTPHPYPTHPATIHSPPTPPPRNRVGPGALGLYPFRLLQGCARRDNPQPNLPDCPWGTIVLFRRLDKDHSWTLSKDELSKGVAQFGLDFSEGDVTKLFAAFEKDGQSGINYEEFLDALRPSMTAPRKEAVEAVFKHLDKTGDGVVTLADLKGVYSAKNHPKVLKKEATEEELLTKFLNMFESNTSVDGKVTKKEFTDYYSGLSKAIDDDDYFVSVVKMSWGL</sequence>
<comment type="caution">
    <text evidence="6">The sequence shown here is derived from an EMBL/GenBank/DDBJ whole genome shotgun (WGS) entry which is preliminary data.</text>
</comment>
<dbReference type="AlphaFoldDB" id="A0A3R7QTG8"/>
<evidence type="ECO:0000256" key="1">
    <source>
        <dbReference type="ARBA" id="ARBA00022723"/>
    </source>
</evidence>
<evidence type="ECO:0000259" key="5">
    <source>
        <dbReference type="PROSITE" id="PS50222"/>
    </source>
</evidence>